<evidence type="ECO:0000256" key="2">
    <source>
        <dbReference type="SAM" id="Phobius"/>
    </source>
</evidence>
<dbReference type="AlphaFoldDB" id="A0A5C7ATH8"/>
<organism evidence="3 4">
    <name type="scientific">Gelidibacter salicanalis</name>
    <dbReference type="NCBI Taxonomy" id="291193"/>
    <lineage>
        <taxon>Bacteria</taxon>
        <taxon>Pseudomonadati</taxon>
        <taxon>Bacteroidota</taxon>
        <taxon>Flavobacteriia</taxon>
        <taxon>Flavobacteriales</taxon>
        <taxon>Flavobacteriaceae</taxon>
        <taxon>Gelidibacter</taxon>
    </lineage>
</organism>
<sequence>MQMASFTGFLRTILIILLVWYGIKILMRLFAPYLVRYMSKKMQERFSGPGQPRQEERNHPKEGETIIDKIPERRQTSDKKVGEYVDYEEID</sequence>
<dbReference type="Pfam" id="PF16118">
    <property type="entry name" value="DUF4834"/>
    <property type="match status" value="1"/>
</dbReference>
<accession>A0A5C7ATH8</accession>
<proteinExistence type="predicted"/>
<feature type="region of interest" description="Disordered" evidence="1">
    <location>
        <begin position="44"/>
        <end position="91"/>
    </location>
</feature>
<feature type="transmembrane region" description="Helical" evidence="2">
    <location>
        <begin position="12"/>
        <end position="35"/>
    </location>
</feature>
<keyword evidence="4" id="KW-1185">Reference proteome</keyword>
<dbReference type="OrthoDB" id="1123055at2"/>
<feature type="compositionally biased region" description="Basic and acidic residues" evidence="1">
    <location>
        <begin position="53"/>
        <end position="83"/>
    </location>
</feature>
<evidence type="ECO:0000313" key="3">
    <source>
        <dbReference type="EMBL" id="TXE10903.1"/>
    </source>
</evidence>
<comment type="caution">
    <text evidence="3">The sequence shown here is derived from an EMBL/GenBank/DDBJ whole genome shotgun (WGS) entry which is preliminary data.</text>
</comment>
<gene>
    <name evidence="3" type="ORF">ES711_03085</name>
</gene>
<name>A0A5C7ATH8_9FLAO</name>
<protein>
    <submittedName>
        <fullName evidence="3">DUF4834 family protein</fullName>
    </submittedName>
</protein>
<keyword evidence="2" id="KW-0812">Transmembrane</keyword>
<keyword evidence="2" id="KW-1133">Transmembrane helix</keyword>
<dbReference type="Proteomes" id="UP000321734">
    <property type="component" value="Unassembled WGS sequence"/>
</dbReference>
<evidence type="ECO:0000313" key="4">
    <source>
        <dbReference type="Proteomes" id="UP000321734"/>
    </source>
</evidence>
<reference evidence="3 4" key="1">
    <citation type="submission" date="2019-08" db="EMBL/GenBank/DDBJ databases">
        <title>Genome sequence of Gelidibacter salicanalis IC162T.</title>
        <authorList>
            <person name="Bowman J.P."/>
        </authorList>
    </citation>
    <scope>NUCLEOTIDE SEQUENCE [LARGE SCALE GENOMIC DNA]</scope>
    <source>
        <strain evidence="3 4">IC162</strain>
    </source>
</reference>
<dbReference type="InterPro" id="IPR032272">
    <property type="entry name" value="DUF4834"/>
</dbReference>
<keyword evidence="2" id="KW-0472">Membrane</keyword>
<dbReference type="EMBL" id="VORX01000001">
    <property type="protein sequence ID" value="TXE10903.1"/>
    <property type="molecule type" value="Genomic_DNA"/>
</dbReference>
<evidence type="ECO:0000256" key="1">
    <source>
        <dbReference type="SAM" id="MobiDB-lite"/>
    </source>
</evidence>